<proteinExistence type="predicted"/>
<protein>
    <submittedName>
        <fullName evidence="2">Uncharacterized protein</fullName>
    </submittedName>
</protein>
<feature type="compositionally biased region" description="Basic and acidic residues" evidence="1">
    <location>
        <begin position="56"/>
        <end position="66"/>
    </location>
</feature>
<evidence type="ECO:0000313" key="2">
    <source>
        <dbReference type="EMBL" id="RVW95127.1"/>
    </source>
</evidence>
<evidence type="ECO:0000256" key="1">
    <source>
        <dbReference type="SAM" id="MobiDB-lite"/>
    </source>
</evidence>
<feature type="region of interest" description="Disordered" evidence="1">
    <location>
        <begin position="56"/>
        <end position="84"/>
    </location>
</feature>
<organism evidence="2 3">
    <name type="scientific">Vitis vinifera</name>
    <name type="common">Grape</name>
    <dbReference type="NCBI Taxonomy" id="29760"/>
    <lineage>
        <taxon>Eukaryota</taxon>
        <taxon>Viridiplantae</taxon>
        <taxon>Streptophyta</taxon>
        <taxon>Embryophyta</taxon>
        <taxon>Tracheophyta</taxon>
        <taxon>Spermatophyta</taxon>
        <taxon>Magnoliopsida</taxon>
        <taxon>eudicotyledons</taxon>
        <taxon>Gunneridae</taxon>
        <taxon>Pentapetalae</taxon>
        <taxon>rosids</taxon>
        <taxon>Vitales</taxon>
        <taxon>Vitaceae</taxon>
        <taxon>Viteae</taxon>
        <taxon>Vitis</taxon>
    </lineage>
</organism>
<dbReference type="AlphaFoldDB" id="A0A438IEK9"/>
<dbReference type="Gene3D" id="3.30.559.10">
    <property type="entry name" value="Chloramphenicol acetyltransferase-like domain"/>
    <property type="match status" value="1"/>
</dbReference>
<accession>A0A438IEK9</accession>
<dbReference type="EMBL" id="QGNW01000116">
    <property type="protein sequence ID" value="RVW95127.1"/>
    <property type="molecule type" value="Genomic_DNA"/>
</dbReference>
<gene>
    <name evidence="2" type="ORF">CK203_025499</name>
</gene>
<reference evidence="2 3" key="1">
    <citation type="journal article" date="2018" name="PLoS Genet.">
        <title>Population sequencing reveals clonal diversity and ancestral inbreeding in the grapevine cultivar Chardonnay.</title>
        <authorList>
            <person name="Roach M.J."/>
            <person name="Johnson D.L."/>
            <person name="Bohlmann J."/>
            <person name="van Vuuren H.J."/>
            <person name="Jones S.J."/>
            <person name="Pretorius I.S."/>
            <person name="Schmidt S.A."/>
            <person name="Borneman A.R."/>
        </authorList>
    </citation>
    <scope>NUCLEOTIDE SEQUENCE [LARGE SCALE GENOMIC DNA]</scope>
    <source>
        <strain evidence="3">cv. Chardonnay</strain>
        <tissue evidence="2">Leaf</tissue>
    </source>
</reference>
<evidence type="ECO:0000313" key="3">
    <source>
        <dbReference type="Proteomes" id="UP000288805"/>
    </source>
</evidence>
<sequence length="124" mass="14300">MGATRLEPVSLPSLRKTHFIETIIPNFKHSLVLALRHFYFFAGNLRASFWIIKTSQAKERSKEKQRGKSSKVKKTEDSSCSLPSHFWSTSRSPFSTFYIPFQRSGSQESNALNRVRFGAEMRKI</sequence>
<dbReference type="Proteomes" id="UP000288805">
    <property type="component" value="Unassembled WGS sequence"/>
</dbReference>
<name>A0A438IEK9_VITVI</name>
<dbReference type="InterPro" id="IPR023213">
    <property type="entry name" value="CAT-like_dom_sf"/>
</dbReference>
<comment type="caution">
    <text evidence="2">The sequence shown here is derived from an EMBL/GenBank/DDBJ whole genome shotgun (WGS) entry which is preliminary data.</text>
</comment>